<dbReference type="GO" id="GO:0033969">
    <property type="term" value="F:gamma-glutamyl-gamma-aminobutyrate hydrolase activity"/>
    <property type="evidence" value="ECO:0007669"/>
    <property type="project" value="TreeGrafter"/>
</dbReference>
<dbReference type="Pfam" id="PF07722">
    <property type="entry name" value="Peptidase_C26"/>
    <property type="match status" value="1"/>
</dbReference>
<dbReference type="SUPFAM" id="SSF52317">
    <property type="entry name" value="Class I glutamine amidotransferase-like"/>
    <property type="match status" value="1"/>
</dbReference>
<dbReference type="InterPro" id="IPR029062">
    <property type="entry name" value="Class_I_gatase-like"/>
</dbReference>
<sequence length="216" mass="23794">MVRIAITQRVERVPGYDERRDCLDQRWSAFMEELGIDLVPVPNGLSSAGAWFERQNVAGLILSGGNDLAHLPAAVNSSPERDATEAALLARARDMNLPVLAVCRGMQMLNHFLGGSLTPLSGHVSCTHTISVIEHAPLLADYREVNSFHGWGIQPKDLAENLLAQAWADDGSIEAFVHRQLPWTAIMWHPERPSANAILDATLIRHLFFSKDTPCA</sequence>
<protein>
    <submittedName>
        <fullName evidence="1">C26 family cysteine hydrolase domain-containing family</fullName>
    </submittedName>
</protein>
<reference evidence="2" key="1">
    <citation type="submission" date="2019-04" db="EMBL/GenBank/DDBJ databases">
        <title>Complete genome sequence of Pseudomonas veronii strain PVy, a versatile degrader capable of using multiple contaminants as sole carbon sources.</title>
        <authorList>
            <person name="Lopez-Echartea E."/>
            <person name="Ridl J."/>
            <person name="Pajer P."/>
            <person name="Strejcek M."/>
            <person name="Suman J."/>
            <person name="Uhlik O."/>
        </authorList>
    </citation>
    <scope>NUCLEOTIDE SEQUENCE [LARGE SCALE GENOMIC DNA]</scope>
    <source>
        <strain evidence="2">Pvy</strain>
    </source>
</reference>
<name>A0A4P7YAY5_PSEVE</name>
<dbReference type="GO" id="GO:0006598">
    <property type="term" value="P:polyamine catabolic process"/>
    <property type="evidence" value="ECO:0007669"/>
    <property type="project" value="TreeGrafter"/>
</dbReference>
<evidence type="ECO:0000313" key="1">
    <source>
        <dbReference type="EMBL" id="QCG68514.1"/>
    </source>
</evidence>
<dbReference type="PANTHER" id="PTHR43235">
    <property type="entry name" value="GLUTAMINE AMIDOTRANSFERASE PB2B2.05-RELATED"/>
    <property type="match status" value="1"/>
</dbReference>
<gene>
    <name evidence="1" type="ORF">E4167_32540</name>
</gene>
<dbReference type="GO" id="GO:0005829">
    <property type="term" value="C:cytosol"/>
    <property type="evidence" value="ECO:0007669"/>
    <property type="project" value="TreeGrafter"/>
</dbReference>
<dbReference type="Proteomes" id="UP000298274">
    <property type="component" value="Chromosome"/>
</dbReference>
<accession>A0A4P7YAY5</accession>
<proteinExistence type="predicted"/>
<dbReference type="PROSITE" id="PS51273">
    <property type="entry name" value="GATASE_TYPE_1"/>
    <property type="match status" value="1"/>
</dbReference>
<organism evidence="1 2">
    <name type="scientific">Pseudomonas veronii</name>
    <dbReference type="NCBI Taxonomy" id="76761"/>
    <lineage>
        <taxon>Bacteria</taxon>
        <taxon>Pseudomonadati</taxon>
        <taxon>Pseudomonadota</taxon>
        <taxon>Gammaproteobacteria</taxon>
        <taxon>Pseudomonadales</taxon>
        <taxon>Pseudomonadaceae</taxon>
        <taxon>Pseudomonas</taxon>
    </lineage>
</organism>
<dbReference type="EMBL" id="CP039631">
    <property type="protein sequence ID" value="QCG68514.1"/>
    <property type="molecule type" value="Genomic_DNA"/>
</dbReference>
<dbReference type="PANTHER" id="PTHR43235:SF1">
    <property type="entry name" value="GLUTAMINE AMIDOTRANSFERASE PB2B2.05-RELATED"/>
    <property type="match status" value="1"/>
</dbReference>
<evidence type="ECO:0000313" key="2">
    <source>
        <dbReference type="Proteomes" id="UP000298274"/>
    </source>
</evidence>
<dbReference type="AlphaFoldDB" id="A0A4P7YAY5"/>
<dbReference type="InterPro" id="IPR044668">
    <property type="entry name" value="PuuD-like"/>
</dbReference>
<keyword evidence="1" id="KW-0378">Hydrolase</keyword>
<dbReference type="Gene3D" id="3.40.50.880">
    <property type="match status" value="1"/>
</dbReference>
<dbReference type="InterPro" id="IPR011697">
    <property type="entry name" value="Peptidase_C26"/>
</dbReference>